<dbReference type="AlphaFoldDB" id="A0AAV2CEU4"/>
<organism evidence="2 3">
    <name type="scientific">Linum trigynum</name>
    <dbReference type="NCBI Taxonomy" id="586398"/>
    <lineage>
        <taxon>Eukaryota</taxon>
        <taxon>Viridiplantae</taxon>
        <taxon>Streptophyta</taxon>
        <taxon>Embryophyta</taxon>
        <taxon>Tracheophyta</taxon>
        <taxon>Spermatophyta</taxon>
        <taxon>Magnoliopsida</taxon>
        <taxon>eudicotyledons</taxon>
        <taxon>Gunneridae</taxon>
        <taxon>Pentapetalae</taxon>
        <taxon>rosids</taxon>
        <taxon>fabids</taxon>
        <taxon>Malpighiales</taxon>
        <taxon>Linaceae</taxon>
        <taxon>Linum</taxon>
    </lineage>
</organism>
<evidence type="ECO:0000313" key="3">
    <source>
        <dbReference type="Proteomes" id="UP001497516"/>
    </source>
</evidence>
<accession>A0AAV2CEU4</accession>
<proteinExistence type="predicted"/>
<reference evidence="2 3" key="1">
    <citation type="submission" date="2024-04" db="EMBL/GenBank/DDBJ databases">
        <authorList>
            <person name="Fracassetti M."/>
        </authorList>
    </citation>
    <scope>NUCLEOTIDE SEQUENCE [LARGE SCALE GENOMIC DNA]</scope>
</reference>
<dbReference type="Proteomes" id="UP001497516">
    <property type="component" value="Chromosome 1"/>
</dbReference>
<feature type="region of interest" description="Disordered" evidence="1">
    <location>
        <begin position="1"/>
        <end position="30"/>
    </location>
</feature>
<keyword evidence="3" id="KW-1185">Reference proteome</keyword>
<evidence type="ECO:0000313" key="2">
    <source>
        <dbReference type="EMBL" id="CAL1354975.1"/>
    </source>
</evidence>
<evidence type="ECO:0000256" key="1">
    <source>
        <dbReference type="SAM" id="MobiDB-lite"/>
    </source>
</evidence>
<dbReference type="EMBL" id="OZ034813">
    <property type="protein sequence ID" value="CAL1354975.1"/>
    <property type="molecule type" value="Genomic_DNA"/>
</dbReference>
<sequence length="134" mass="14158">MLNAPPSLHISSATSPPAGATPSHLGVSGHAQKEGVTKLLPQVIVSSLPSLGVASIVAMTNCGAAIGHEEAICLHASMLYEWKKKKKLEAALAAGKPIVDFVSVDSEPLRMHRRESMIPTSSCLERRLDVRVGN</sequence>
<name>A0AAV2CEU4_9ROSI</name>
<protein>
    <submittedName>
        <fullName evidence="2">Uncharacterized protein</fullName>
    </submittedName>
</protein>
<gene>
    <name evidence="2" type="ORF">LTRI10_LOCUS2756</name>
</gene>